<evidence type="ECO:0000313" key="4">
    <source>
        <dbReference type="EMBL" id="KAF9781327.1"/>
    </source>
</evidence>
<name>A0A9P6L3N6_9AGAM</name>
<dbReference type="PANTHER" id="PTHR45705:SF1">
    <property type="entry name" value="FI20236P1"/>
    <property type="match status" value="1"/>
</dbReference>
<keyword evidence="5" id="KW-1185">Reference proteome</keyword>
<evidence type="ECO:0000256" key="1">
    <source>
        <dbReference type="PROSITE-ProRule" id="PRU00288"/>
    </source>
</evidence>
<dbReference type="PRINTS" id="PR00405">
    <property type="entry name" value="REVINTRACTNG"/>
</dbReference>
<dbReference type="InterPro" id="IPR051718">
    <property type="entry name" value="ARF_GTPase-activating"/>
</dbReference>
<feature type="region of interest" description="Disordered" evidence="2">
    <location>
        <begin position="407"/>
        <end position="453"/>
    </location>
</feature>
<feature type="region of interest" description="Disordered" evidence="2">
    <location>
        <begin position="235"/>
        <end position="256"/>
    </location>
</feature>
<gene>
    <name evidence="4" type="ORF">BJ322DRAFT_1080457</name>
</gene>
<proteinExistence type="predicted"/>
<feature type="region of interest" description="Disordered" evidence="2">
    <location>
        <begin position="145"/>
        <end position="205"/>
    </location>
</feature>
<dbReference type="InterPro" id="IPR037278">
    <property type="entry name" value="ARFGAP/RecO"/>
</dbReference>
<dbReference type="Gene3D" id="1.10.220.150">
    <property type="entry name" value="Arf GTPase activating protein"/>
    <property type="match status" value="1"/>
</dbReference>
<dbReference type="InterPro" id="IPR038508">
    <property type="entry name" value="ArfGAP_dom_sf"/>
</dbReference>
<dbReference type="AlphaFoldDB" id="A0A9P6L3N6"/>
<dbReference type="Proteomes" id="UP000736335">
    <property type="component" value="Unassembled WGS sequence"/>
</dbReference>
<keyword evidence="1" id="KW-0479">Metal-binding</keyword>
<dbReference type="GO" id="GO:0008270">
    <property type="term" value="F:zinc ion binding"/>
    <property type="evidence" value="ECO:0007669"/>
    <property type="project" value="UniProtKB-KW"/>
</dbReference>
<keyword evidence="1" id="KW-0862">Zinc</keyword>
<dbReference type="InterPro" id="IPR001164">
    <property type="entry name" value="ArfGAP_dom"/>
</dbReference>
<feature type="domain" description="Arf-GAP" evidence="3">
    <location>
        <begin position="15"/>
        <end position="138"/>
    </location>
</feature>
<comment type="caution">
    <text evidence="4">The sequence shown here is derived from an EMBL/GenBank/DDBJ whole genome shotgun (WGS) entry which is preliminary data.</text>
</comment>
<feature type="compositionally biased region" description="Polar residues" evidence="2">
    <location>
        <begin position="304"/>
        <end position="339"/>
    </location>
</feature>
<dbReference type="GO" id="GO:0005096">
    <property type="term" value="F:GTPase activator activity"/>
    <property type="evidence" value="ECO:0007669"/>
    <property type="project" value="InterPro"/>
</dbReference>
<evidence type="ECO:0000256" key="2">
    <source>
        <dbReference type="SAM" id="MobiDB-lite"/>
    </source>
</evidence>
<reference evidence="4" key="2">
    <citation type="submission" date="2020-11" db="EMBL/GenBank/DDBJ databases">
        <authorList>
            <consortium name="DOE Joint Genome Institute"/>
            <person name="Kuo A."/>
            <person name="Miyauchi S."/>
            <person name="Kiss E."/>
            <person name="Drula E."/>
            <person name="Kohler A."/>
            <person name="Sanchez-Garcia M."/>
            <person name="Andreopoulos B."/>
            <person name="Barry K.W."/>
            <person name="Bonito G."/>
            <person name="Buee M."/>
            <person name="Carver A."/>
            <person name="Chen C."/>
            <person name="Cichocki N."/>
            <person name="Clum A."/>
            <person name="Culley D."/>
            <person name="Crous P.W."/>
            <person name="Fauchery L."/>
            <person name="Girlanda M."/>
            <person name="Hayes R."/>
            <person name="Keri Z."/>
            <person name="Labutti K."/>
            <person name="Lipzen A."/>
            <person name="Lombard V."/>
            <person name="Magnuson J."/>
            <person name="Maillard F."/>
            <person name="Morin E."/>
            <person name="Murat C."/>
            <person name="Nolan M."/>
            <person name="Ohm R."/>
            <person name="Pangilinan J."/>
            <person name="Pereira M."/>
            <person name="Perotto S."/>
            <person name="Peter M."/>
            <person name="Riley R."/>
            <person name="Sitrit Y."/>
            <person name="Stielow B."/>
            <person name="Szollosi G."/>
            <person name="Zifcakova L."/>
            <person name="Stursova M."/>
            <person name="Spatafora J.W."/>
            <person name="Tedersoo L."/>
            <person name="Vaario L.-M."/>
            <person name="Yamada A."/>
            <person name="Yan M."/>
            <person name="Wang P."/>
            <person name="Xu J."/>
            <person name="Bruns T."/>
            <person name="Baldrian P."/>
            <person name="Vilgalys R."/>
            <person name="Henrissat B."/>
            <person name="Grigoriev I.V."/>
            <person name="Hibbett D."/>
            <person name="Nagy L.G."/>
            <person name="Martin F.M."/>
        </authorList>
    </citation>
    <scope>NUCLEOTIDE SEQUENCE</scope>
    <source>
        <strain evidence="4">UH-Tt-Lm1</strain>
    </source>
</reference>
<dbReference type="CDD" id="cd08204">
    <property type="entry name" value="ArfGap"/>
    <property type="match status" value="1"/>
</dbReference>
<organism evidence="4 5">
    <name type="scientific">Thelephora terrestris</name>
    <dbReference type="NCBI Taxonomy" id="56493"/>
    <lineage>
        <taxon>Eukaryota</taxon>
        <taxon>Fungi</taxon>
        <taxon>Dikarya</taxon>
        <taxon>Basidiomycota</taxon>
        <taxon>Agaricomycotina</taxon>
        <taxon>Agaricomycetes</taxon>
        <taxon>Thelephorales</taxon>
        <taxon>Thelephoraceae</taxon>
        <taxon>Thelephora</taxon>
    </lineage>
</organism>
<dbReference type="PANTHER" id="PTHR45705">
    <property type="entry name" value="FI20236P1"/>
    <property type="match status" value="1"/>
</dbReference>
<keyword evidence="1" id="KW-0863">Zinc-finger</keyword>
<evidence type="ECO:0000313" key="5">
    <source>
        <dbReference type="Proteomes" id="UP000736335"/>
    </source>
</evidence>
<dbReference type="OrthoDB" id="10266696at2759"/>
<feature type="region of interest" description="Disordered" evidence="2">
    <location>
        <begin position="296"/>
        <end position="348"/>
    </location>
</feature>
<feature type="compositionally biased region" description="Polar residues" evidence="2">
    <location>
        <begin position="247"/>
        <end position="256"/>
    </location>
</feature>
<feature type="compositionally biased region" description="Low complexity" evidence="2">
    <location>
        <begin position="235"/>
        <end position="246"/>
    </location>
</feature>
<dbReference type="GO" id="GO:0005737">
    <property type="term" value="C:cytoplasm"/>
    <property type="evidence" value="ECO:0007669"/>
    <property type="project" value="TreeGrafter"/>
</dbReference>
<evidence type="ECO:0000259" key="3">
    <source>
        <dbReference type="PROSITE" id="PS50115"/>
    </source>
</evidence>
<sequence>MSSQAISKVQVERNQRQLLALVSQPGNDICADCKTRHPRWASHNLGIFICVKCASIHRKIGTHITKVKSLTLDTWSKDQVDIMKEMGNIKSNAIYNPDEIRNPPPTNMIEQERDSDLEKYIRAKYEFKKFFDKRGVVAAKLGPSRSRDSFARGLSPARSSTIKSSTPPPKSTIQSSSSQLGVDLPPRPASAVVQPTQAPVQPSVPRPVTVWDDLTSLSTPISNASLPLQYLTNPTPTQSTIQSSTSFNPTNPYANLAVTSGAQPQLSPFSQPLSLPLQQNPAMNMQASGYNGGAQPSFGAGYLSTPQSQSTNLPNPQQFNTGATLGTGLSMSNLQQPFSTPAFPNQTFFPQQTQTFPAQQFQQQGGGMLSATFPGQMQGFQQLTPNATGNPFYAMQQQAQPTGYIPQQQQPYGMSTSPANPFSQMMQPGNPYSSVQTPGWQSGGFSAQQQQWG</sequence>
<accession>A0A9P6L3N6</accession>
<protein>
    <submittedName>
        <fullName evidence="4">ArfGap-domain-containing protein</fullName>
    </submittedName>
</protein>
<dbReference type="PROSITE" id="PS50115">
    <property type="entry name" value="ARFGAP"/>
    <property type="match status" value="1"/>
</dbReference>
<dbReference type="Pfam" id="PF01412">
    <property type="entry name" value="ArfGap"/>
    <property type="match status" value="1"/>
</dbReference>
<feature type="compositionally biased region" description="Low complexity" evidence="2">
    <location>
        <begin position="159"/>
        <end position="179"/>
    </location>
</feature>
<dbReference type="FunFam" id="1.10.220.150:FF:000026">
    <property type="entry name" value="GTPase activating protein for Arf, putative"/>
    <property type="match status" value="1"/>
</dbReference>
<dbReference type="EMBL" id="WIUZ02000014">
    <property type="protein sequence ID" value="KAF9781327.1"/>
    <property type="molecule type" value="Genomic_DNA"/>
</dbReference>
<dbReference type="SMART" id="SM00105">
    <property type="entry name" value="ArfGap"/>
    <property type="match status" value="1"/>
</dbReference>
<reference evidence="4" key="1">
    <citation type="journal article" date="2020" name="Nat. Commun.">
        <title>Large-scale genome sequencing of mycorrhizal fungi provides insights into the early evolution of symbiotic traits.</title>
        <authorList>
            <person name="Miyauchi S."/>
            <person name="Kiss E."/>
            <person name="Kuo A."/>
            <person name="Drula E."/>
            <person name="Kohler A."/>
            <person name="Sanchez-Garcia M."/>
            <person name="Morin E."/>
            <person name="Andreopoulos B."/>
            <person name="Barry K.W."/>
            <person name="Bonito G."/>
            <person name="Buee M."/>
            <person name="Carver A."/>
            <person name="Chen C."/>
            <person name="Cichocki N."/>
            <person name="Clum A."/>
            <person name="Culley D."/>
            <person name="Crous P.W."/>
            <person name="Fauchery L."/>
            <person name="Girlanda M."/>
            <person name="Hayes R.D."/>
            <person name="Keri Z."/>
            <person name="LaButti K."/>
            <person name="Lipzen A."/>
            <person name="Lombard V."/>
            <person name="Magnuson J."/>
            <person name="Maillard F."/>
            <person name="Murat C."/>
            <person name="Nolan M."/>
            <person name="Ohm R.A."/>
            <person name="Pangilinan J."/>
            <person name="Pereira M.F."/>
            <person name="Perotto S."/>
            <person name="Peter M."/>
            <person name="Pfister S."/>
            <person name="Riley R."/>
            <person name="Sitrit Y."/>
            <person name="Stielow J.B."/>
            <person name="Szollosi G."/>
            <person name="Zifcakova L."/>
            <person name="Stursova M."/>
            <person name="Spatafora J.W."/>
            <person name="Tedersoo L."/>
            <person name="Vaario L.M."/>
            <person name="Yamada A."/>
            <person name="Yan M."/>
            <person name="Wang P."/>
            <person name="Xu J."/>
            <person name="Bruns T."/>
            <person name="Baldrian P."/>
            <person name="Vilgalys R."/>
            <person name="Dunand C."/>
            <person name="Henrissat B."/>
            <person name="Grigoriev I.V."/>
            <person name="Hibbett D."/>
            <person name="Nagy L.G."/>
            <person name="Martin F.M."/>
        </authorList>
    </citation>
    <scope>NUCLEOTIDE SEQUENCE</scope>
    <source>
        <strain evidence="4">UH-Tt-Lm1</strain>
    </source>
</reference>
<dbReference type="SUPFAM" id="SSF57863">
    <property type="entry name" value="ArfGap/RecO-like zinc finger"/>
    <property type="match status" value="1"/>
</dbReference>